<dbReference type="CDD" id="cd00570">
    <property type="entry name" value="GST_N_family"/>
    <property type="match status" value="1"/>
</dbReference>
<dbReference type="PROSITE" id="PS50404">
    <property type="entry name" value="GST_NTER"/>
    <property type="match status" value="1"/>
</dbReference>
<evidence type="ECO:0000313" key="4">
    <source>
        <dbReference type="Proteomes" id="UP000076738"/>
    </source>
</evidence>
<dbReference type="SUPFAM" id="SSF52833">
    <property type="entry name" value="Thioredoxin-like"/>
    <property type="match status" value="1"/>
</dbReference>
<dbReference type="InterPro" id="IPR004045">
    <property type="entry name" value="Glutathione_S-Trfase_N"/>
</dbReference>
<dbReference type="OrthoDB" id="412788at2759"/>
<dbReference type="Pfam" id="PF13417">
    <property type="entry name" value="GST_N_3"/>
    <property type="match status" value="1"/>
</dbReference>
<dbReference type="Proteomes" id="UP000076738">
    <property type="component" value="Unassembled WGS sequence"/>
</dbReference>
<keyword evidence="4" id="KW-1185">Reference proteome</keyword>
<dbReference type="STRING" id="1330018.A0A167M2Q9"/>
<evidence type="ECO:0000256" key="1">
    <source>
        <dbReference type="SAM" id="MobiDB-lite"/>
    </source>
</evidence>
<evidence type="ECO:0000313" key="3">
    <source>
        <dbReference type="EMBL" id="KZO96278.1"/>
    </source>
</evidence>
<dbReference type="InterPro" id="IPR036249">
    <property type="entry name" value="Thioredoxin-like_sf"/>
</dbReference>
<proteinExistence type="predicted"/>
<evidence type="ECO:0000259" key="2">
    <source>
        <dbReference type="PROSITE" id="PS50404"/>
    </source>
</evidence>
<dbReference type="AlphaFoldDB" id="A0A167M2Q9"/>
<sequence length="402" mass="44543">MRCSLAALRVTANNWEVRYSESIRRLGLSFKFPAFRSLTPASHRNASLPRTSFHTSASASLPSPGPQRTMSSLASSSKAVLYSFPLSVWSRAARFAAYDLEYIPDLIEVQDVNLDIGEQYALSYLRLNPNGTVPTLVAPPGSALNPSSRELVLTDSETIIDLLSLHAHPLGRTAPDAPLAAQILALLRDPNGADPRAIARAPRSEDEFRHIGLKLGVVHIYRQDALESTLRELAGVQAPWAEEMRRWVQKKIVQNQSLIQLWTEPNADATSRVELFKRSRILWGVRLPDTLRRVEELMVGPFCLGEELCAVDYTLGAWLERMVYAAGYRVAAHGLEAVEQKVGGGFKVGPKVRTLWETMRVRPSFELTFGVTTRLPEGVEGGLDAVERQLQQLSDGMISSNM</sequence>
<feature type="region of interest" description="Disordered" evidence="1">
    <location>
        <begin position="46"/>
        <end position="70"/>
    </location>
</feature>
<accession>A0A167M2Q9</accession>
<gene>
    <name evidence="3" type="ORF">CALVIDRAFT_537453</name>
</gene>
<name>A0A167M2Q9_CALVF</name>
<reference evidence="3 4" key="1">
    <citation type="journal article" date="2016" name="Mol. Biol. Evol.">
        <title>Comparative Genomics of Early-Diverging Mushroom-Forming Fungi Provides Insights into the Origins of Lignocellulose Decay Capabilities.</title>
        <authorList>
            <person name="Nagy L.G."/>
            <person name="Riley R."/>
            <person name="Tritt A."/>
            <person name="Adam C."/>
            <person name="Daum C."/>
            <person name="Floudas D."/>
            <person name="Sun H."/>
            <person name="Yadav J.S."/>
            <person name="Pangilinan J."/>
            <person name="Larsson K.H."/>
            <person name="Matsuura K."/>
            <person name="Barry K."/>
            <person name="Labutti K."/>
            <person name="Kuo R."/>
            <person name="Ohm R.A."/>
            <person name="Bhattacharya S.S."/>
            <person name="Shirouzu T."/>
            <person name="Yoshinaga Y."/>
            <person name="Martin F.M."/>
            <person name="Grigoriev I.V."/>
            <person name="Hibbett D.S."/>
        </authorList>
    </citation>
    <scope>NUCLEOTIDE SEQUENCE [LARGE SCALE GENOMIC DNA]</scope>
    <source>
        <strain evidence="3 4">TUFC12733</strain>
    </source>
</reference>
<dbReference type="EMBL" id="KV417285">
    <property type="protein sequence ID" value="KZO96278.1"/>
    <property type="molecule type" value="Genomic_DNA"/>
</dbReference>
<protein>
    <recommendedName>
        <fullName evidence="2">GST N-terminal domain-containing protein</fullName>
    </recommendedName>
</protein>
<feature type="domain" description="GST N-terminal" evidence="2">
    <location>
        <begin position="77"/>
        <end position="171"/>
    </location>
</feature>
<dbReference type="Gene3D" id="3.40.30.10">
    <property type="entry name" value="Glutaredoxin"/>
    <property type="match status" value="1"/>
</dbReference>
<organism evidence="3 4">
    <name type="scientific">Calocera viscosa (strain TUFC12733)</name>
    <dbReference type="NCBI Taxonomy" id="1330018"/>
    <lineage>
        <taxon>Eukaryota</taxon>
        <taxon>Fungi</taxon>
        <taxon>Dikarya</taxon>
        <taxon>Basidiomycota</taxon>
        <taxon>Agaricomycotina</taxon>
        <taxon>Dacrymycetes</taxon>
        <taxon>Dacrymycetales</taxon>
        <taxon>Dacrymycetaceae</taxon>
        <taxon>Calocera</taxon>
    </lineage>
</organism>